<reference evidence="5" key="2">
    <citation type="journal article" date="2002" name="Genome Biol.">
        <title>Finishing a whole-genome shotgun: release 3 of the Drosophila melanogaster euchromatic genome sequence.</title>
        <authorList>
            <person name="Celniker S.E."/>
            <person name="Wheeler D.A."/>
            <person name="Kronmiller B."/>
            <person name="Carlson J.W."/>
            <person name="Halpern A."/>
            <person name="Patel S."/>
            <person name="Adams M."/>
            <person name="Champe M."/>
            <person name="Dugan S.P."/>
            <person name="Frise E."/>
            <person name="Hodgson A."/>
            <person name="George R.A."/>
            <person name="Hoskins R.A."/>
            <person name="Laverty T."/>
            <person name="Muzny D.M."/>
            <person name="Nelson C.R."/>
            <person name="Pacleb J.M."/>
            <person name="Park S."/>
            <person name="Pfeiffer B.D."/>
            <person name="Richards S."/>
            <person name="Sodergren E.J."/>
            <person name="Svirskas R."/>
            <person name="Tabor P.E."/>
            <person name="Wan K."/>
            <person name="Stapleton M."/>
            <person name="Sutton G.G."/>
            <person name="Venter C."/>
            <person name="Weinstock G."/>
            <person name="Scherer S.E."/>
            <person name="Myers E.W."/>
            <person name="Gibbs R.A."/>
            <person name="Rubin G.M."/>
        </authorList>
    </citation>
    <scope>NUCLEOTIDE SEQUENCE [LARGE SCALE GENOMIC DNA]</scope>
    <source>
        <strain evidence="5">Berkeley</strain>
    </source>
</reference>
<dbReference type="Bgee" id="FBgn0051525">
    <property type="expression patterns" value="Expressed in early elongation stage spermatid (Drosophila) in testis and 22 other cell types or tissues"/>
</dbReference>
<dbReference type="PaxDb" id="7227-FBpp0078564"/>
<dbReference type="UCSC" id="CG31525-RA">
    <property type="organism name" value="d. melanogaster"/>
</dbReference>
<reference evidence="2 5" key="10">
    <citation type="journal article" date="2007" name="Science">
        <title>Sequence finishing and mapping of Drosophila melanogaster heterochromatin.</title>
        <authorList>
            <person name="Hoskins R.A."/>
            <person name="Carlson J.W."/>
            <person name="Kennedy C."/>
            <person name="Acevedo D."/>
            <person name="Evans-Holm M."/>
            <person name="Frise E."/>
            <person name="Wan K.H."/>
            <person name="Park S."/>
            <person name="Mendez-Lago M."/>
            <person name="Rossi F."/>
            <person name="Villasante A."/>
            <person name="Dimitri P."/>
            <person name="Karpen G.H."/>
            <person name="Celniker S.E."/>
        </authorList>
    </citation>
    <scope>NUCLEOTIDE SEQUENCE [LARGE SCALE GENOMIC DNA]</scope>
    <source>
        <strain evidence="5">Berkeley</strain>
    </source>
</reference>
<dbReference type="OMA" id="MHNKHAT"/>
<reference evidence="5" key="4">
    <citation type="journal article" date="2002" name="Genome Biol.">
        <title>The transposable elements of the Drosophila melanogaster euchromatin: a genomics perspective.</title>
        <authorList>
            <person name="Kaminker J.S."/>
            <person name="Bergman C.M."/>
            <person name="Kronmiller B."/>
            <person name="Carlson J."/>
            <person name="Svirskas R."/>
            <person name="Patel S."/>
            <person name="Frise E."/>
            <person name="Wheeler D.A."/>
            <person name="Lewis S.E."/>
            <person name="Rubin G.M."/>
            <person name="Ashburner M."/>
            <person name="Celniker S.E."/>
        </authorList>
    </citation>
    <scope>NUCLEOTIDE SEQUENCE [LARGE SCALE GENOMIC DNA]</scope>
    <source>
        <strain evidence="5">Berkeley</strain>
    </source>
</reference>
<reference evidence="2" key="12">
    <citation type="journal article" date="2015" name="G3 (Bethesda)">
        <title>Gene Model Annotations for Drosophila melanogaster: The Rule-Benders.</title>
        <authorList>
            <consortium name="FlyBase Consortium"/>
            <person name="Crosby M.A."/>
            <person name="Gramates L.S."/>
            <person name="Dos Santos G."/>
            <person name="Matthews B.B."/>
            <person name="St Pierre S.E."/>
            <person name="Zhou P."/>
            <person name="Schroeder A.J."/>
            <person name="Falls K."/>
            <person name="Emmert D.B."/>
            <person name="Russo S.M."/>
            <person name="Gelbart W.M."/>
            <person name="null"/>
        </authorList>
    </citation>
    <scope>NUCLEOTIDE SEQUENCE</scope>
</reference>
<dbReference type="HOGENOM" id="CLU_861280_0_0_1"/>
<reference evidence="2" key="13">
    <citation type="journal article" date="2015" name="Genome Res.">
        <title>The Release 6 reference sequence of the Drosophila melanogaster genome.</title>
        <authorList>
            <person name="Hoskins R.A."/>
            <person name="Carlson J.W."/>
            <person name="Wan K.H."/>
            <person name="Park S."/>
            <person name="Mendez I."/>
            <person name="Galle S.E."/>
            <person name="Booth B.W."/>
            <person name="Pfeiffer B.D."/>
            <person name="George R.A."/>
            <person name="Svirskas R."/>
            <person name="Krzywinski M."/>
            <person name="Schein J."/>
            <person name="Accardo M.C."/>
            <person name="Damia E."/>
            <person name="Messina G."/>
            <person name="Mendez-Lago M."/>
            <person name="de Pablos B."/>
            <person name="Demakova O.V."/>
            <person name="Andreyeva E.N."/>
            <person name="Boldyreva L.V."/>
            <person name="Marra M."/>
            <person name="Carvalho A.B."/>
            <person name="Dimitri P."/>
            <person name="Villasante A."/>
            <person name="Zhimulev I.F."/>
            <person name="Rubin G.M."/>
            <person name="Karpen G.H."/>
            <person name="Celniker S.E."/>
        </authorList>
    </citation>
    <scope>NUCLEOTIDE SEQUENCE</scope>
</reference>
<dbReference type="GeneID" id="318782"/>
<organism evidence="2 5">
    <name type="scientific">Drosophila melanogaster</name>
    <name type="common">Fruit fly</name>
    <dbReference type="NCBI Taxonomy" id="7227"/>
    <lineage>
        <taxon>Eukaryota</taxon>
        <taxon>Metazoa</taxon>
        <taxon>Ecdysozoa</taxon>
        <taxon>Arthropoda</taxon>
        <taxon>Hexapoda</taxon>
        <taxon>Insecta</taxon>
        <taxon>Pterygota</taxon>
        <taxon>Neoptera</taxon>
        <taxon>Endopterygota</taxon>
        <taxon>Diptera</taxon>
        <taxon>Brachycera</taxon>
        <taxon>Muscomorpha</taxon>
        <taxon>Ephydroidea</taxon>
        <taxon>Drosophilidae</taxon>
        <taxon>Drosophila</taxon>
        <taxon>Sophophora</taxon>
    </lineage>
</organism>
<dbReference type="DNASU" id="318782"/>
<dbReference type="SMR" id="Q8IPL9"/>
<dbReference type="Proteomes" id="UP000000803">
    <property type="component" value="Chromosome 3R"/>
</dbReference>
<proteinExistence type="evidence at transcript level"/>
<gene>
    <name evidence="2" type="primary">Dmel\CG31525</name>
    <name evidence="2 4" type="ORF">CG31525</name>
    <name evidence="2" type="ORF">Dmel_CG31525</name>
</gene>
<dbReference type="FlyBase" id="FBgn0051525">
    <property type="gene designation" value="CG31525"/>
</dbReference>
<evidence type="ECO:0000313" key="2">
    <source>
        <dbReference type="EMBL" id="AAN13316.1"/>
    </source>
</evidence>
<dbReference type="BioGRID-ORCS" id="318782">
    <property type="hits" value="0 hits in 1 CRISPR screen"/>
</dbReference>
<feature type="compositionally biased region" description="Basic and acidic residues" evidence="1">
    <location>
        <begin position="69"/>
        <end position="84"/>
    </location>
</feature>
<feature type="region of interest" description="Disordered" evidence="1">
    <location>
        <begin position="1"/>
        <end position="26"/>
    </location>
</feature>
<dbReference type="EMBL" id="AE014297">
    <property type="protein sequence ID" value="AAN13316.1"/>
    <property type="molecule type" value="Genomic_DNA"/>
</dbReference>
<reference evidence="2" key="15">
    <citation type="submission" date="2024-06" db="EMBL/GenBank/DDBJ databases">
        <title>Drosophila melanogaster release 4 sequence.</title>
        <authorList>
            <consortium name="Berkeley Drosophila Genome Project"/>
            <person name="Celniker S."/>
            <person name="Carlson J."/>
            <person name="Wan K."/>
            <person name="Pfeiffer B."/>
            <person name="Frise E."/>
            <person name="George R."/>
            <person name="Hoskins R."/>
            <person name="Stapleton M."/>
            <person name="Pacleb J."/>
            <person name="Park S."/>
            <person name="Svirskas R."/>
            <person name="Smith E."/>
            <person name="Yu C."/>
            <person name="Rubin G."/>
        </authorList>
    </citation>
    <scope>NUCLEOTIDE SEQUENCE</scope>
</reference>
<accession>Q8IPL9</accession>
<reference evidence="3" key="7">
    <citation type="submission" date="2005-05" db="EMBL/GenBank/DDBJ databases">
        <authorList>
            <person name="Stapleton M."/>
            <person name="Carlson J."/>
            <person name="Chavez C."/>
            <person name="Frise E."/>
            <person name="George R."/>
            <person name="Pacleb J."/>
            <person name="Park S."/>
            <person name="Wan K."/>
            <person name="Yu C."/>
            <person name="Celniker S."/>
        </authorList>
    </citation>
    <scope>NUCLEOTIDE SEQUENCE</scope>
</reference>
<evidence type="ECO:0000313" key="4">
    <source>
        <dbReference type="FlyBase" id="FBgn0051525"/>
    </source>
</evidence>
<reference evidence="2 5" key="1">
    <citation type="journal article" date="2000" name="Science">
        <title>The genome sequence of Drosophila melanogaster.</title>
        <authorList>
            <person name="Adams M.D."/>
            <person name="Celniker S.E."/>
            <person name="Holt R.A."/>
            <person name="Evans C.A."/>
            <person name="Gocayne J.D."/>
            <person name="Amanatides P.G."/>
            <person name="Scherer S.E."/>
            <person name="Li P.W."/>
            <person name="Hoskins R.A."/>
            <person name="Galle R.F."/>
            <person name="George R.A."/>
            <person name="Lewis S.E."/>
            <person name="Richards S."/>
            <person name="Ashburner M."/>
            <person name="Henderson S.N."/>
            <person name="Sutton G.G."/>
            <person name="Wortman J.R."/>
            <person name="Yandell M.D."/>
            <person name="Zhang Q."/>
            <person name="Chen L.X."/>
            <person name="Brandon R.C."/>
            <person name="Rogers Y.H."/>
            <person name="Blazej R.G."/>
            <person name="Champe M."/>
            <person name="Pfeiffer B.D."/>
            <person name="Wan K.H."/>
            <person name="Doyle C."/>
            <person name="Baxter E.G."/>
            <person name="Helt G."/>
            <person name="Nelson C.R."/>
            <person name="Gabor G.L."/>
            <person name="Abril J.F."/>
            <person name="Agbayani A."/>
            <person name="An H.J."/>
            <person name="Andrews-Pfannkoch C."/>
            <person name="Baldwin D."/>
            <person name="Ballew R.M."/>
            <person name="Basu A."/>
            <person name="Baxendale J."/>
            <person name="Bayraktaroglu L."/>
            <person name="Beasley E.M."/>
            <person name="Beeson K.Y."/>
            <person name="Benos P.V."/>
            <person name="Berman B.P."/>
            <person name="Bhandari D."/>
            <person name="Bolshakov S."/>
            <person name="Borkova D."/>
            <person name="Botchan M.R."/>
            <person name="Bouck J."/>
            <person name="Brokstein P."/>
            <person name="Brottier P."/>
            <person name="Burtis K.C."/>
            <person name="Busam D.A."/>
            <person name="Butler H."/>
            <person name="Cadieu E."/>
            <person name="Center A."/>
            <person name="Chandra I."/>
            <person name="Cherry J.M."/>
            <person name="Cawley S."/>
            <person name="Dahlke C."/>
            <person name="Davenport L.B."/>
            <person name="Davies P."/>
            <person name="de Pablos B."/>
            <person name="Delcher A."/>
            <person name="Deng Z."/>
            <person name="Mays A.D."/>
            <person name="Dew I."/>
            <person name="Dietz S.M."/>
            <person name="Dodson K."/>
            <person name="Doup L.E."/>
            <person name="Downes M."/>
            <person name="Dugan-Rocha S."/>
            <person name="Dunkov B.C."/>
            <person name="Dunn P."/>
            <person name="Durbin K.J."/>
            <person name="Evangelista C.C."/>
            <person name="Ferraz C."/>
            <person name="Ferriera S."/>
            <person name="Fleischmann W."/>
            <person name="Fosler C."/>
            <person name="Gabrielian A.E."/>
            <person name="Garg N.S."/>
            <person name="Gelbart W.M."/>
            <person name="Glasser K."/>
            <person name="Glodek A."/>
            <person name="Gong F."/>
            <person name="Gorrell J.H."/>
            <person name="Gu Z."/>
            <person name="Guan P."/>
            <person name="Harris M."/>
            <person name="Harris N.L."/>
            <person name="Harvey D."/>
            <person name="Heiman T.J."/>
            <person name="Hernandez J.R."/>
            <person name="Houck J."/>
            <person name="Hostin D."/>
            <person name="Houston K.A."/>
            <person name="Howland T.J."/>
            <person name="Wei M.H."/>
            <person name="Ibegwam C."/>
            <person name="Jalali M."/>
            <person name="Kalush F."/>
            <person name="Karpen G.H."/>
            <person name="Ke Z."/>
            <person name="Kennison J.A."/>
            <person name="Ketchum K.A."/>
            <person name="Kimmel B.E."/>
            <person name="Kodira C.D."/>
            <person name="Kraft C."/>
            <person name="Kravitz S."/>
            <person name="Kulp D."/>
            <person name="Lai Z."/>
            <person name="Lasko P."/>
            <person name="Lei Y."/>
            <person name="Levitsky A.A."/>
            <person name="Li J."/>
            <person name="Li Z."/>
            <person name="Liang Y."/>
            <person name="Lin X."/>
            <person name="Liu X."/>
            <person name="Mattei B."/>
            <person name="McIntosh T.C."/>
            <person name="McLeod M.P."/>
            <person name="McPherson D."/>
            <person name="Merkulov G."/>
            <person name="Milshina N.V."/>
            <person name="Mobarry C."/>
            <person name="Morris J."/>
            <person name="Moshrefi A."/>
            <person name="Mount S.M."/>
            <person name="Moy M."/>
            <person name="Murphy B."/>
            <person name="Murphy L."/>
            <person name="Muzny D.M."/>
            <person name="Nelson D.L."/>
            <person name="Nelson D.R."/>
            <person name="Nelson K.A."/>
            <person name="Nixon K."/>
            <person name="Nusskern D.R."/>
            <person name="Pacleb J.M."/>
            <person name="Palazzolo M."/>
            <person name="Pittman G.S."/>
            <person name="Pan S."/>
            <person name="Pollard J."/>
            <person name="Puri V."/>
            <person name="Reese M.G."/>
            <person name="Reinert K."/>
            <person name="Remington K."/>
            <person name="Saunders R.D."/>
            <person name="Scheeler F."/>
            <person name="Shen H."/>
            <person name="Shue B.C."/>
            <person name="Siden-Kiamos I."/>
            <person name="Simpson M."/>
            <person name="Skupski M.P."/>
            <person name="Smith T."/>
            <person name="Spier E."/>
            <person name="Spradling A.C."/>
            <person name="Stapleton M."/>
            <person name="Strong R."/>
            <person name="Sun E."/>
            <person name="Svirskas R."/>
            <person name="Tector C."/>
            <person name="Turner R."/>
            <person name="Venter E."/>
            <person name="Wang A.H."/>
            <person name="Wang X."/>
            <person name="Wang Z.Y."/>
            <person name="Wassarman D.A."/>
            <person name="Weinstock G.M."/>
            <person name="Weissenbach J."/>
            <person name="Williams S.M."/>
            <person name="WoodageT"/>
            <person name="Worley K.C."/>
            <person name="Wu D."/>
            <person name="Yang S."/>
            <person name="Yao Q.A."/>
            <person name="Ye J."/>
            <person name="Yeh R.F."/>
            <person name="Zaveri J.S."/>
            <person name="Zhan M."/>
            <person name="Zhang G."/>
            <person name="Zhao Q."/>
            <person name="Zheng L."/>
            <person name="Zheng X.H."/>
            <person name="Zhong F.N."/>
            <person name="Zhong W."/>
            <person name="Zhou X."/>
            <person name="Zhu S."/>
            <person name="Zhu X."/>
            <person name="Smith H.O."/>
            <person name="Gibbs R.A."/>
            <person name="Myers E.W."/>
            <person name="Rubin G.M."/>
            <person name="Venter J.C."/>
        </authorList>
    </citation>
    <scope>NUCLEOTIDE SEQUENCE [LARGE SCALE GENOMIC DNA]</scope>
    <source>
        <strain evidence="5">Berkeley</strain>
    </source>
</reference>
<keyword evidence="5" id="KW-1185">Reference proteome</keyword>
<dbReference type="eggNOG" id="ENOG502TC92">
    <property type="taxonomic scope" value="Eukaryota"/>
</dbReference>
<reference evidence="2" key="8">
    <citation type="submission" date="2006-08" db="EMBL/GenBank/DDBJ databases">
        <authorList>
            <person name="Celniker S."/>
            <person name="Carlson J."/>
            <person name="Wan K."/>
            <person name="Frise E."/>
            <person name="Hoskins R."/>
            <person name="Park S."/>
            <person name="Svirskas R."/>
            <person name="Rubin G."/>
        </authorList>
    </citation>
    <scope>NUCLEOTIDE SEQUENCE</scope>
</reference>
<evidence type="ECO:0000313" key="3">
    <source>
        <dbReference type="EMBL" id="AAY55367.1"/>
    </source>
</evidence>
<name>Q8IPL9_DROME</name>
<reference evidence="2 5" key="9">
    <citation type="journal article" date="2007" name="Science">
        <title>The Release 5.1 annotation of Drosophila melanogaster heterochromatin.</title>
        <authorList>
            <person name="Smith C.D."/>
            <person name="Shu S."/>
            <person name="Mungall C.J."/>
            <person name="Karpen G.H."/>
        </authorList>
    </citation>
    <scope>NUCLEOTIDE SEQUENCE [LARGE SCALE GENOMIC DNA]</scope>
    <source>
        <strain evidence="5">Berkeley</strain>
    </source>
</reference>
<evidence type="ECO:0000313" key="5">
    <source>
        <dbReference type="Proteomes" id="UP000000803"/>
    </source>
</evidence>
<dbReference type="RefSeq" id="NP_730837.1">
    <property type="nucleotide sequence ID" value="NM_168998.3"/>
</dbReference>
<evidence type="ECO:0000256" key="1">
    <source>
        <dbReference type="SAM" id="MobiDB-lite"/>
    </source>
</evidence>
<reference evidence="2" key="11">
    <citation type="journal article" date="2015" name="G3 (Bethesda)">
        <title>Gene Model Annotations for Drosophila melanogaster: Impact of High-Throughput Data.</title>
        <authorList>
            <consortium name="FlyBase Consortium"/>
            <person name="Matthews B.B."/>
            <person name="Dos Santos G."/>
            <person name="Crosby M.A."/>
            <person name="Emmert D.B."/>
            <person name="St Pierre S.E."/>
            <person name="Gramates L.S."/>
            <person name="Zhou P."/>
            <person name="Schroeder A.J."/>
            <person name="Falls K."/>
            <person name="Strelets V."/>
            <person name="Russo S.M."/>
            <person name="Gelbart W.M."/>
            <person name="null"/>
        </authorList>
    </citation>
    <scope>NUCLEOTIDE SEQUENCE</scope>
</reference>
<dbReference type="AGR" id="FB:FBgn0051525"/>
<feature type="region of interest" description="Disordered" evidence="1">
    <location>
        <begin position="40"/>
        <end position="84"/>
    </location>
</feature>
<dbReference type="EMBL" id="BT022951">
    <property type="protein sequence ID" value="AAY55367.1"/>
    <property type="molecule type" value="mRNA"/>
</dbReference>
<feature type="compositionally biased region" description="Basic and acidic residues" evidence="1">
    <location>
        <begin position="12"/>
        <end position="25"/>
    </location>
</feature>
<sequence length="316" mass="35864">MPKKVITRRQRKAAESRLRATKEASQKNWPRIIEVIPIPPISRSTNSTSSKETYSKKKDIGMSQTTLDGKNEKEKTPSLEQSIHESEKKIQLCDALQKIRLTSHKKTFLSEIKKKAFDAEQFQNTTSSGYDKDNKFIALVPRNTNKGANKTPNSSVPLMSKFCEQIKSHFHSVLPTRNLLCSKSPIPMEKEPDHGADLLLPRPVFNNLENEVKVKCFKPSELARNPKPPIRIFGITGFFVLTGTNAQLSFHIGQLAIRGVSVQSCIHLQTEMMDKVEEQLAKLTMDRKRILNKMHNKHATLAQRRAPPETHHQGKN</sequence>
<protein>
    <submittedName>
        <fullName evidence="3">IP11180p</fullName>
    </submittedName>
</protein>
<feature type="compositionally biased region" description="Basic residues" evidence="1">
    <location>
        <begin position="1"/>
        <end position="11"/>
    </location>
</feature>
<dbReference type="KEGG" id="dme:Dmel_CG31525"/>
<reference evidence="5" key="3">
    <citation type="journal article" date="2002" name="Genome Biol.">
        <title>Annotation of the Drosophila melanogaster euchromatic genome: a systematic review.</title>
        <authorList>
            <person name="Misra S."/>
            <person name="Crosby M.A."/>
            <person name="Mungall C.J."/>
            <person name="Matthews B.B."/>
            <person name="Campbell K.S."/>
            <person name="Hradecky P."/>
            <person name="Huang Y."/>
            <person name="Kaminker J.S."/>
            <person name="Millburn G.H."/>
            <person name="Prochnik S.E."/>
            <person name="Smith C.D."/>
            <person name="Tupy J.L."/>
            <person name="Whitfied E.J."/>
            <person name="Bayraktaroglu L."/>
            <person name="Berman B.P."/>
            <person name="Bettencourt B.R."/>
            <person name="Celniker S.E."/>
            <person name="de Grey A.D."/>
            <person name="Drysdale R.A."/>
            <person name="Harris N.L."/>
            <person name="Richter J."/>
            <person name="Russo S."/>
            <person name="Schroeder A.J."/>
            <person name="Shu S.Q."/>
            <person name="Stapleton M."/>
            <person name="Yamada C."/>
            <person name="Ashburner M."/>
            <person name="Gelbart W.M."/>
            <person name="Rubin G.M."/>
            <person name="Lewis S.E."/>
        </authorList>
    </citation>
    <scope>GENOME REANNOTATION</scope>
    <source>
        <strain evidence="5">Berkeley</strain>
    </source>
</reference>
<dbReference type="OrthoDB" id="7869279at2759"/>
<dbReference type="VEuPathDB" id="VectorBase:FBgn0051525"/>
<dbReference type="AlphaFoldDB" id="Q8IPL9"/>
<reference evidence="2 5" key="6">
    <citation type="journal article" date="2005" name="PLoS Comput. Biol.">
        <title>Combined evidence annotation of transposable elements in genome sequences.</title>
        <authorList>
            <person name="Quesneville H."/>
            <person name="Bergman C.M."/>
            <person name="Andrieu O."/>
            <person name="Autard D."/>
            <person name="Nouaud D."/>
            <person name="Ashburner M."/>
            <person name="Anxolabehere D."/>
        </authorList>
    </citation>
    <scope>NUCLEOTIDE SEQUENCE [LARGE SCALE GENOMIC DNA]</scope>
    <source>
        <strain evidence="5">Berkeley</strain>
    </source>
</reference>
<reference evidence="2 5" key="5">
    <citation type="journal article" date="2002" name="Genome Biol.">
        <title>Heterochromatic sequences in a Drosophila whole-genome shotgun assembly.</title>
        <authorList>
            <person name="Hoskins R.A."/>
            <person name="Smith C.D."/>
            <person name="Carlson J.W."/>
            <person name="Carvalho A.B."/>
            <person name="Halpern A."/>
            <person name="Kaminker J.S."/>
            <person name="Kennedy C."/>
            <person name="Mungall C.J."/>
            <person name="Sullivan B.A."/>
            <person name="Sutton G.G."/>
            <person name="Yasuhara J.C."/>
            <person name="Wakimoto B.T."/>
            <person name="Myers E.W."/>
            <person name="Celniker S.E."/>
            <person name="Rubin G.M."/>
            <person name="Karpen G.H."/>
        </authorList>
    </citation>
    <scope>NUCLEOTIDE SEQUENCE [LARGE SCALE GENOMIC DNA]</scope>
    <source>
        <strain evidence="5">Berkeley</strain>
    </source>
</reference>
<reference evidence="2" key="14">
    <citation type="submission" date="2023-12" db="EMBL/GenBank/DDBJ databases">
        <authorList>
            <consortium name="FlyBase"/>
        </authorList>
    </citation>
    <scope>NUCLEOTIDE SEQUENCE</scope>
</reference>